<evidence type="ECO:0000313" key="3">
    <source>
        <dbReference type="Proteomes" id="UP000024635"/>
    </source>
</evidence>
<reference evidence="3" key="1">
    <citation type="journal article" date="2015" name="Nat. Genet.">
        <title>The genome and transcriptome of the zoonotic hookworm Ancylostoma ceylanicum identify infection-specific gene families.</title>
        <authorList>
            <person name="Schwarz E.M."/>
            <person name="Hu Y."/>
            <person name="Antoshechkin I."/>
            <person name="Miller M.M."/>
            <person name="Sternberg P.W."/>
            <person name="Aroian R.V."/>
        </authorList>
    </citation>
    <scope>NUCLEOTIDE SEQUENCE</scope>
    <source>
        <strain evidence="3">HY135</strain>
    </source>
</reference>
<feature type="transmembrane region" description="Helical" evidence="1">
    <location>
        <begin position="54"/>
        <end position="78"/>
    </location>
</feature>
<keyword evidence="1" id="KW-1133">Transmembrane helix</keyword>
<organism evidence="2 3">
    <name type="scientific">Ancylostoma ceylanicum</name>
    <dbReference type="NCBI Taxonomy" id="53326"/>
    <lineage>
        <taxon>Eukaryota</taxon>
        <taxon>Metazoa</taxon>
        <taxon>Ecdysozoa</taxon>
        <taxon>Nematoda</taxon>
        <taxon>Chromadorea</taxon>
        <taxon>Rhabditida</taxon>
        <taxon>Rhabditina</taxon>
        <taxon>Rhabditomorpha</taxon>
        <taxon>Strongyloidea</taxon>
        <taxon>Ancylostomatidae</taxon>
        <taxon>Ancylostomatinae</taxon>
        <taxon>Ancylostoma</taxon>
    </lineage>
</organism>
<dbReference type="EMBL" id="JARK01001338">
    <property type="protein sequence ID" value="EYC33581.1"/>
    <property type="molecule type" value="Genomic_DNA"/>
</dbReference>
<comment type="caution">
    <text evidence="2">The sequence shown here is derived from an EMBL/GenBank/DDBJ whole genome shotgun (WGS) entry which is preliminary data.</text>
</comment>
<keyword evidence="1" id="KW-0812">Transmembrane</keyword>
<dbReference type="Proteomes" id="UP000024635">
    <property type="component" value="Unassembled WGS sequence"/>
</dbReference>
<evidence type="ECO:0000256" key="1">
    <source>
        <dbReference type="SAM" id="Phobius"/>
    </source>
</evidence>
<sequence length="96" mass="10993">MDTWWPWPFVMQYVIPYAVFDADLEFIPQIPCGVLCSKLRLFLSSISFLLPCKIAYSCMVLRLCLVAALVPSNISLALEGTRRQNITYQKKKGFTI</sequence>
<gene>
    <name evidence="2" type="primary">Acey_s0002.g876</name>
    <name evidence="2" type="ORF">Y032_0002g876</name>
</gene>
<evidence type="ECO:0000313" key="2">
    <source>
        <dbReference type="EMBL" id="EYC33581.1"/>
    </source>
</evidence>
<dbReference type="AlphaFoldDB" id="A0A016W1Z5"/>
<accession>A0A016W1Z5</accession>
<protein>
    <submittedName>
        <fullName evidence="2">Uncharacterized protein</fullName>
    </submittedName>
</protein>
<name>A0A016W1Z5_9BILA</name>
<keyword evidence="1" id="KW-0472">Membrane</keyword>
<proteinExistence type="predicted"/>
<keyword evidence="3" id="KW-1185">Reference proteome</keyword>